<organism evidence="1">
    <name type="scientific">Mycobacterium xenopi 4042</name>
    <dbReference type="NCBI Taxonomy" id="1299334"/>
    <lineage>
        <taxon>Bacteria</taxon>
        <taxon>Bacillati</taxon>
        <taxon>Actinomycetota</taxon>
        <taxon>Actinomycetes</taxon>
        <taxon>Mycobacteriales</taxon>
        <taxon>Mycobacteriaceae</taxon>
        <taxon>Mycobacterium</taxon>
    </lineage>
</organism>
<dbReference type="Gene3D" id="3.50.50.60">
    <property type="entry name" value="FAD/NAD(P)-binding domain"/>
    <property type="match status" value="1"/>
</dbReference>
<dbReference type="EMBL" id="JAOB01000069">
    <property type="protein sequence ID" value="EUA23450.1"/>
    <property type="molecule type" value="Genomic_DNA"/>
</dbReference>
<dbReference type="PANTHER" id="PTHR42877:SF4">
    <property type="entry name" value="FAD_NAD(P)-BINDING DOMAIN-CONTAINING PROTEIN-RELATED"/>
    <property type="match status" value="1"/>
</dbReference>
<dbReference type="PANTHER" id="PTHR42877">
    <property type="entry name" value="L-ORNITHINE N(5)-MONOOXYGENASE-RELATED"/>
    <property type="match status" value="1"/>
</dbReference>
<dbReference type="Pfam" id="PF13450">
    <property type="entry name" value="NAD_binding_8"/>
    <property type="match status" value="1"/>
</dbReference>
<protein>
    <submittedName>
        <fullName evidence="1">Pyridine nucleotide-disulfide oxidoreductase family protein</fullName>
    </submittedName>
</protein>
<comment type="caution">
    <text evidence="1">The sequence shown here is derived from an EMBL/GenBank/DDBJ whole genome shotgun (WGS) entry which is preliminary data.</text>
</comment>
<dbReference type="InterPro" id="IPR051209">
    <property type="entry name" value="FAD-bind_Monooxygenase_sf"/>
</dbReference>
<sequence>MCAAILLQRARIDDVTLYEKAHEVGGTWRENTYPGLTCDVPSRFYQFSFAPNPRWSHLFSPGGEIQAYFIDVAKRMGVYDRIRFGTEIVSAEFDGGGWVVSTGAARNLVPTS</sequence>
<gene>
    <name evidence="1" type="ORF">I553_5454</name>
</gene>
<dbReference type="SUPFAM" id="SSF51905">
    <property type="entry name" value="FAD/NAD(P)-binding domain"/>
    <property type="match status" value="1"/>
</dbReference>
<dbReference type="AlphaFoldDB" id="X7ZXT8"/>
<name>X7ZXT8_MYCXE</name>
<reference evidence="1" key="1">
    <citation type="submission" date="2014-01" db="EMBL/GenBank/DDBJ databases">
        <authorList>
            <person name="Brown-Elliot B."/>
            <person name="Wallace R."/>
            <person name="Lenaerts A."/>
            <person name="Ordway D."/>
            <person name="DeGroote M.A."/>
            <person name="Parker T."/>
            <person name="Sizemore C."/>
            <person name="Tallon L.J."/>
            <person name="Sadzewicz L.K."/>
            <person name="Sengamalay N."/>
            <person name="Fraser C.M."/>
            <person name="Hine E."/>
            <person name="Shefchek K.A."/>
            <person name="Das S.P."/>
            <person name="Tettelin H."/>
        </authorList>
    </citation>
    <scope>NUCLEOTIDE SEQUENCE [LARGE SCALE GENOMIC DNA]</scope>
    <source>
        <strain evidence="1">4042</strain>
    </source>
</reference>
<dbReference type="PATRIC" id="fig|1299334.3.peg.7405"/>
<evidence type="ECO:0000313" key="1">
    <source>
        <dbReference type="EMBL" id="EUA23450.1"/>
    </source>
</evidence>
<accession>X7ZXT8</accession>
<proteinExistence type="predicted"/>
<dbReference type="InterPro" id="IPR036188">
    <property type="entry name" value="FAD/NAD-bd_sf"/>
</dbReference>